<dbReference type="Gene3D" id="3.40.50.1240">
    <property type="entry name" value="Phosphoglycerate mutase-like"/>
    <property type="match status" value="1"/>
</dbReference>
<dbReference type="EMBL" id="CAAKNF010000193">
    <property type="protein sequence ID" value="VIO93942.1"/>
    <property type="molecule type" value="Genomic_DNA"/>
</dbReference>
<protein>
    <submittedName>
        <fullName evidence="1 4">Bm10447</fullName>
    </submittedName>
</protein>
<dbReference type="GeneID" id="6103464"/>
<reference evidence="4" key="4">
    <citation type="submission" date="2019-12" db="UniProtKB">
        <authorList>
            <consortium name="WormBaseParasite"/>
        </authorList>
    </citation>
    <scope>IDENTIFICATION</scope>
</reference>
<evidence type="ECO:0000313" key="2">
    <source>
        <dbReference type="EMBL" id="VIO93942.1"/>
    </source>
</evidence>
<dbReference type="SUPFAM" id="SSF53254">
    <property type="entry name" value="Phosphoglycerate mutase-like"/>
    <property type="match status" value="1"/>
</dbReference>
<dbReference type="RefSeq" id="XP_001900042.2">
    <property type="nucleotide sequence ID" value="XM_001900007.2"/>
</dbReference>
<reference evidence="2" key="3">
    <citation type="submission" date="2019-04" db="EMBL/GenBank/DDBJ databases">
        <authorList>
            <person name="Howe K."/>
            <person name="Paulini M."/>
            <person name="Williams G."/>
        </authorList>
    </citation>
    <scope>NUCLEOTIDE SEQUENCE [LARGE SCALE GENOMIC DNA]</scope>
    <source>
        <strain evidence="2">FR3</strain>
    </source>
</reference>
<evidence type="ECO:0000313" key="3">
    <source>
        <dbReference type="Proteomes" id="UP000006672"/>
    </source>
</evidence>
<dbReference type="AlphaFoldDB" id="A0A0K0INA2"/>
<sequence>MFSGCGSGNRNTSEFSSSKYCRSEDCLTAISMQETNSDKTLHNDSMLSMSSAVGITHESSENTSIDSSTNLSTKLSSFSAQSTHEELDSKLHYPLREEMNVTEIDGYDIFANKMMTRLIDNLRAKHLHQDDARVILMRRGETVSEVFPNWIVKAFDDSNLYVPYDLNMPDTLRRCERHDNFLIDPPLTNVSAHFAAKTGFAMTQNLPTMVYSAPEMAVLQTARQFINGAGIFMNCLVEPGLVRYFSPYESRPIFTVQLQQKTIYTIEDINSIIGKETFDEFENRIAKVVSKLQFPHKASTVLIAEDCVINAIVQKFIRNGNKLTTKQHSTINQRIPRLSLMHFDIDSNGKWRPSSASLPGLQGVTHTMFNQPDVNFLIRPIYDF</sequence>
<dbReference type="Proteomes" id="UP000006672">
    <property type="component" value="Unassembled WGS sequence"/>
</dbReference>
<keyword evidence="3" id="KW-1185">Reference proteome</keyword>
<accession>A0A0K0INA2</accession>
<dbReference type="WormBase" id="Bm10447">
    <property type="protein sequence ID" value="BM26395"/>
    <property type="gene ID" value="WBGene00230708"/>
</dbReference>
<name>A0A0K0INA2_BRUMA</name>
<organism evidence="3 4">
    <name type="scientific">Brugia malayi</name>
    <name type="common">Filarial nematode worm</name>
    <dbReference type="NCBI Taxonomy" id="6279"/>
    <lineage>
        <taxon>Eukaryota</taxon>
        <taxon>Metazoa</taxon>
        <taxon>Ecdysozoa</taxon>
        <taxon>Nematoda</taxon>
        <taxon>Chromadorea</taxon>
        <taxon>Rhabditida</taxon>
        <taxon>Spirurina</taxon>
        <taxon>Spiruromorpha</taxon>
        <taxon>Filarioidea</taxon>
        <taxon>Onchocercidae</taxon>
        <taxon>Brugia</taxon>
    </lineage>
</organism>
<dbReference type="OMA" id="SEVFPNW"/>
<dbReference type="PANTHER" id="PTHR16469:SF27">
    <property type="entry name" value="UBIQUITIN-ASSOCIATED AND SH3 DOMAIN-CONTAINING BA-RELATED"/>
    <property type="match status" value="1"/>
</dbReference>
<dbReference type="CTD" id="6103464"/>
<accession>A0A4E9FC30</accession>
<dbReference type="KEGG" id="bmy:BM_BM10447"/>
<evidence type="ECO:0000313" key="1">
    <source>
        <dbReference type="EMBL" id="CRZ25015.1"/>
    </source>
</evidence>
<dbReference type="InterPro" id="IPR029033">
    <property type="entry name" value="His_PPase_superfam"/>
</dbReference>
<dbReference type="GO" id="GO:0016791">
    <property type="term" value="F:phosphatase activity"/>
    <property type="evidence" value="ECO:0007669"/>
    <property type="project" value="UniProtKB-ARBA"/>
</dbReference>
<dbReference type="EMBL" id="LN856992">
    <property type="protein sequence ID" value="CRZ25015.1"/>
    <property type="molecule type" value="Genomic_DNA"/>
</dbReference>
<reference evidence="1 3" key="1">
    <citation type="journal article" date="2007" name="Science">
        <title>Draft genome of the filarial nematode parasite Brugia malayi.</title>
        <authorList>
            <person name="Ghedin E."/>
            <person name="Wang S."/>
            <person name="Spiro D."/>
            <person name="Caler E."/>
            <person name="Zhao Q."/>
            <person name="Crabtree J."/>
            <person name="Allen J.E."/>
            <person name="Delcher A.L."/>
            <person name="Guiliano D.B."/>
            <person name="Miranda-Saavedra D."/>
            <person name="Angiuoli S.V."/>
            <person name="Creasy T."/>
            <person name="Amedeo P."/>
            <person name="Haas B."/>
            <person name="El-Sayed N.M."/>
            <person name="Wortman J.R."/>
            <person name="Feldblyum T."/>
            <person name="Tallon L."/>
            <person name="Schatz M."/>
            <person name="Shumway M."/>
            <person name="Koo H."/>
            <person name="Salzberg S.L."/>
            <person name="Schobel S."/>
            <person name="Pertea M."/>
            <person name="Pop M."/>
            <person name="White O."/>
            <person name="Barton G.J."/>
            <person name="Carlow C.K."/>
            <person name="Crawford M.J."/>
            <person name="Daub J."/>
            <person name="Dimmic M.W."/>
            <person name="Estes C.F."/>
            <person name="Foster J.M."/>
            <person name="Ganatra M."/>
            <person name="Gregory W.F."/>
            <person name="Johnson N.M."/>
            <person name="Jin J."/>
            <person name="Komuniecki R."/>
            <person name="Korf I."/>
            <person name="Kumar S."/>
            <person name="Laney S."/>
            <person name="Li B.W."/>
            <person name="Li W."/>
            <person name="Lindblom T.H."/>
            <person name="Lustigman S."/>
            <person name="Ma D."/>
            <person name="Maina C.V."/>
            <person name="Martin D.M."/>
            <person name="McCarter J.P."/>
            <person name="McReynolds L."/>
            <person name="Mitreva M."/>
            <person name="Nutman T.B."/>
            <person name="Parkinson J."/>
            <person name="Peregrin-Alvarez J.M."/>
            <person name="Poole C."/>
            <person name="Ren Q."/>
            <person name="Saunders L."/>
            <person name="Sluder A.E."/>
            <person name="Smith K."/>
            <person name="Stanke M."/>
            <person name="Unnasch T.R."/>
            <person name="Ware J."/>
            <person name="Wei A.D."/>
            <person name="Weil G."/>
            <person name="Williams D.J."/>
            <person name="Zhang Y."/>
            <person name="Williams S.A."/>
            <person name="Fraser-Liggett C."/>
            <person name="Slatko B."/>
            <person name="Blaxter M.L."/>
            <person name="Scott A.L."/>
        </authorList>
    </citation>
    <scope>NUCLEOTIDE SEQUENCE</scope>
    <source>
        <strain evidence="1 3">FR3</strain>
    </source>
</reference>
<dbReference type="WBParaSite" id="Bm10447.1">
    <property type="protein sequence ID" value="Bm10447.1"/>
    <property type="gene ID" value="WBGene00230708"/>
</dbReference>
<proteinExistence type="predicted"/>
<dbReference type="STRING" id="6279.A0A0K0INA2"/>
<gene>
    <name evidence="1 4 5" type="ORF">Bm10447</name>
    <name evidence="2" type="ORF">BM_BM10447</name>
    <name evidence="1" type="ORF">BM_Bm10447</name>
</gene>
<dbReference type="OrthoDB" id="5839497at2759"/>
<evidence type="ECO:0000313" key="5">
    <source>
        <dbReference type="WormBase" id="Bm10447"/>
    </source>
</evidence>
<reference evidence="1" key="2">
    <citation type="submission" date="2012-12" db="EMBL/GenBank/DDBJ databases">
        <authorList>
            <person name="Gao Y.W."/>
            <person name="Fan S.T."/>
            <person name="Sun H.T."/>
            <person name="Wang Z."/>
            <person name="Gao X.L."/>
            <person name="Li Y.G."/>
            <person name="Wang T.C."/>
            <person name="Zhang K."/>
            <person name="Xu W.W."/>
            <person name="Yu Z.J."/>
            <person name="Xia X.Z."/>
        </authorList>
    </citation>
    <scope>NUCLEOTIDE SEQUENCE</scope>
    <source>
        <strain evidence="1">FR3</strain>
    </source>
</reference>
<dbReference type="InterPro" id="IPR051710">
    <property type="entry name" value="Phosphatase_SH3-domain"/>
</dbReference>
<evidence type="ECO:0000313" key="4">
    <source>
        <dbReference type="WBParaSite" id="Bm10447.1"/>
    </source>
</evidence>
<dbReference type="PANTHER" id="PTHR16469">
    <property type="entry name" value="UBIQUITIN-ASSOCIATED AND SH3 DOMAIN-CONTAINING BA-RELATED"/>
    <property type="match status" value="1"/>
</dbReference>